<keyword evidence="2" id="KW-1185">Reference proteome</keyword>
<accession>A0AAW4W9E0</accession>
<dbReference type="RefSeq" id="WP_227588808.1">
    <property type="nucleotide sequence ID" value="NZ_JAJEQQ010000015.1"/>
</dbReference>
<gene>
    <name evidence="1" type="ORF">LKD40_10590</name>
</gene>
<sequence>MMINNVILTKIERDKSYSFEEQYGFTSSVSAKGTKQFLDGIKASISAETKETATSSSKVVESLDVKTTKSILLRRVIEQCASVNKFDNSVEGDLVKVDHVKLELLDEDSLRQFLILRRDALKGMRVEGMEINNLIGSMLQDYAYILKGIVYDESMETAISEIIIKIPMEIQSEFENKYNINDLLIGHVSIVGIYKGIVKEEIITSNTSTYFQEADTRKGKQAETDGKIIKSNTPPVSNNILPNKSNKNYHFVDTLAIIQDVAFKLEEVPAPKLHWWNKFGIWLSTLWRK</sequence>
<dbReference type="EMBL" id="JAJEQQ010000015">
    <property type="protein sequence ID" value="MCC2228244.1"/>
    <property type="molecule type" value="Genomic_DNA"/>
</dbReference>
<evidence type="ECO:0000313" key="1">
    <source>
        <dbReference type="EMBL" id="MCC2228244.1"/>
    </source>
</evidence>
<reference evidence="1 2" key="1">
    <citation type="submission" date="2021-10" db="EMBL/GenBank/DDBJ databases">
        <title>Anaerobic single-cell dispensing facilitates the cultivation of human gut bacteria.</title>
        <authorList>
            <person name="Afrizal A."/>
        </authorList>
    </citation>
    <scope>NUCLEOTIDE SEQUENCE [LARGE SCALE GENOMIC DNA]</scope>
    <source>
        <strain evidence="1 2">CLA-AA-H217</strain>
    </source>
</reference>
<name>A0AAW4W9E0_9FIRM</name>
<proteinExistence type="predicted"/>
<comment type="caution">
    <text evidence="1">The sequence shown here is derived from an EMBL/GenBank/DDBJ whole genome shotgun (WGS) entry which is preliminary data.</text>
</comment>
<organism evidence="1 2">
    <name type="scientific">Blautia fusiformis</name>
    <dbReference type="NCBI Taxonomy" id="2881264"/>
    <lineage>
        <taxon>Bacteria</taxon>
        <taxon>Bacillati</taxon>
        <taxon>Bacillota</taxon>
        <taxon>Clostridia</taxon>
        <taxon>Lachnospirales</taxon>
        <taxon>Lachnospiraceae</taxon>
        <taxon>Blautia</taxon>
    </lineage>
</organism>
<dbReference type="AlphaFoldDB" id="A0AAW4W9E0"/>
<protein>
    <submittedName>
        <fullName evidence="1">Uncharacterized protein</fullName>
    </submittedName>
</protein>
<evidence type="ECO:0000313" key="2">
    <source>
        <dbReference type="Proteomes" id="UP001198612"/>
    </source>
</evidence>
<dbReference type="Proteomes" id="UP001198612">
    <property type="component" value="Unassembled WGS sequence"/>
</dbReference>